<organism evidence="1">
    <name type="scientific">Arundo donax</name>
    <name type="common">Giant reed</name>
    <name type="synonym">Donax arundinaceus</name>
    <dbReference type="NCBI Taxonomy" id="35708"/>
    <lineage>
        <taxon>Eukaryota</taxon>
        <taxon>Viridiplantae</taxon>
        <taxon>Streptophyta</taxon>
        <taxon>Embryophyta</taxon>
        <taxon>Tracheophyta</taxon>
        <taxon>Spermatophyta</taxon>
        <taxon>Magnoliopsida</taxon>
        <taxon>Liliopsida</taxon>
        <taxon>Poales</taxon>
        <taxon>Poaceae</taxon>
        <taxon>PACMAD clade</taxon>
        <taxon>Arundinoideae</taxon>
        <taxon>Arundineae</taxon>
        <taxon>Arundo</taxon>
    </lineage>
</organism>
<reference evidence="1" key="1">
    <citation type="submission" date="2014-09" db="EMBL/GenBank/DDBJ databases">
        <authorList>
            <person name="Magalhaes I.L.F."/>
            <person name="Oliveira U."/>
            <person name="Santos F.R."/>
            <person name="Vidigal T.H.D.A."/>
            <person name="Brescovit A.D."/>
            <person name="Santos A.J."/>
        </authorList>
    </citation>
    <scope>NUCLEOTIDE SEQUENCE</scope>
    <source>
        <tissue evidence="1">Shoot tissue taken approximately 20 cm above the soil surface</tissue>
    </source>
</reference>
<sequence>MDYAGTGEHVFAKWGSRYSVIPNILACNAHPPASTYIGITCFHMQNQLDPPTIAIA</sequence>
<reference evidence="1" key="2">
    <citation type="journal article" date="2015" name="Data Brief">
        <title>Shoot transcriptome of the giant reed, Arundo donax.</title>
        <authorList>
            <person name="Barrero R.A."/>
            <person name="Guerrero F.D."/>
            <person name="Moolhuijzen P."/>
            <person name="Goolsby J.A."/>
            <person name="Tidwell J."/>
            <person name="Bellgard S.E."/>
            <person name="Bellgard M.I."/>
        </authorList>
    </citation>
    <scope>NUCLEOTIDE SEQUENCE</scope>
    <source>
        <tissue evidence="1">Shoot tissue taken approximately 20 cm above the soil surface</tissue>
    </source>
</reference>
<protein>
    <submittedName>
        <fullName evidence="1">Uncharacterized protein</fullName>
    </submittedName>
</protein>
<dbReference type="EMBL" id="GBRH01161863">
    <property type="protein sequence ID" value="JAE36033.1"/>
    <property type="molecule type" value="Transcribed_RNA"/>
</dbReference>
<evidence type="ECO:0000313" key="1">
    <source>
        <dbReference type="EMBL" id="JAE36033.1"/>
    </source>
</evidence>
<dbReference type="AlphaFoldDB" id="A0A0A9HT04"/>
<name>A0A0A9HT04_ARUDO</name>
<proteinExistence type="predicted"/>
<accession>A0A0A9HT04</accession>